<feature type="domain" description="BTB" evidence="1">
    <location>
        <begin position="21"/>
        <end position="83"/>
    </location>
</feature>
<gene>
    <name evidence="2" type="ORF">HII31_00390</name>
</gene>
<evidence type="ECO:0000259" key="1">
    <source>
        <dbReference type="PROSITE" id="PS50097"/>
    </source>
</evidence>
<dbReference type="InterPro" id="IPR000210">
    <property type="entry name" value="BTB/POZ_dom"/>
</dbReference>
<evidence type="ECO:0000313" key="2">
    <source>
        <dbReference type="EMBL" id="KAF7198651.1"/>
    </source>
</evidence>
<dbReference type="PANTHER" id="PTHR24410">
    <property type="entry name" value="HL07962P-RELATED"/>
    <property type="match status" value="1"/>
</dbReference>
<dbReference type="PROSITE" id="PS50097">
    <property type="entry name" value="BTB"/>
    <property type="match status" value="1"/>
</dbReference>
<protein>
    <recommendedName>
        <fullName evidence="1">BTB domain-containing protein</fullName>
    </recommendedName>
</protein>
<dbReference type="CDD" id="cd18186">
    <property type="entry name" value="BTB_POZ_ZBTB_KLHL-like"/>
    <property type="match status" value="1"/>
</dbReference>
<dbReference type="Pfam" id="PF00651">
    <property type="entry name" value="BTB"/>
    <property type="match status" value="1"/>
</dbReference>
<accession>A0A8H6RYQ4</accession>
<keyword evidence="3" id="KW-1185">Reference proteome</keyword>
<sequence length="134" mass="15526">MDATDRARLALFSQLRQDDLSDYTIKCKSRTWKVHRLVLASHSVVLKRMAVRSGGTMTLGRYDEDEVEAFVEYLYSCNYQCSAEDEACFHIKMHLLSSDYQIPHLNKISAEAFEKCIQNPFTLDELTEIIDFAY</sequence>
<dbReference type="OrthoDB" id="3650075at2759"/>
<organism evidence="2 3">
    <name type="scientific">Pseudocercospora fuligena</name>
    <dbReference type="NCBI Taxonomy" id="685502"/>
    <lineage>
        <taxon>Eukaryota</taxon>
        <taxon>Fungi</taxon>
        <taxon>Dikarya</taxon>
        <taxon>Ascomycota</taxon>
        <taxon>Pezizomycotina</taxon>
        <taxon>Dothideomycetes</taxon>
        <taxon>Dothideomycetidae</taxon>
        <taxon>Mycosphaerellales</taxon>
        <taxon>Mycosphaerellaceae</taxon>
        <taxon>Pseudocercospora</taxon>
    </lineage>
</organism>
<reference evidence="2" key="1">
    <citation type="submission" date="2020-04" db="EMBL/GenBank/DDBJ databases">
        <title>Draft genome resource of the tomato pathogen Pseudocercospora fuligena.</title>
        <authorList>
            <person name="Zaccaron A."/>
        </authorList>
    </citation>
    <scope>NUCLEOTIDE SEQUENCE</scope>
    <source>
        <strain evidence="2">PF001</strain>
    </source>
</reference>
<dbReference type="InterPro" id="IPR011333">
    <property type="entry name" value="SKP1/BTB/POZ_sf"/>
</dbReference>
<dbReference type="Proteomes" id="UP000660729">
    <property type="component" value="Unassembled WGS sequence"/>
</dbReference>
<proteinExistence type="predicted"/>
<evidence type="ECO:0000313" key="3">
    <source>
        <dbReference type="Proteomes" id="UP000660729"/>
    </source>
</evidence>
<comment type="caution">
    <text evidence="2">The sequence shown here is derived from an EMBL/GenBank/DDBJ whole genome shotgun (WGS) entry which is preliminary data.</text>
</comment>
<feature type="non-terminal residue" evidence="2">
    <location>
        <position position="134"/>
    </location>
</feature>
<name>A0A8H6RYQ4_9PEZI</name>
<dbReference type="AlphaFoldDB" id="A0A8H6RYQ4"/>
<dbReference type="InterPro" id="IPR051481">
    <property type="entry name" value="BTB-POZ/Galectin-3-binding"/>
</dbReference>
<dbReference type="EMBL" id="JABCIY010000001">
    <property type="protein sequence ID" value="KAF7198651.1"/>
    <property type="molecule type" value="Genomic_DNA"/>
</dbReference>
<dbReference type="PANTHER" id="PTHR24410:SF23">
    <property type="entry name" value="BTB DOMAIN-CONTAINING PROTEIN-RELATED"/>
    <property type="match status" value="1"/>
</dbReference>
<dbReference type="SUPFAM" id="SSF54695">
    <property type="entry name" value="POZ domain"/>
    <property type="match status" value="1"/>
</dbReference>
<dbReference type="Gene3D" id="3.30.710.10">
    <property type="entry name" value="Potassium Channel Kv1.1, Chain A"/>
    <property type="match status" value="1"/>
</dbReference>